<organism evidence="2 3">
    <name type="scientific">Parahaliea maris</name>
    <dbReference type="NCBI Taxonomy" id="2716870"/>
    <lineage>
        <taxon>Bacteria</taxon>
        <taxon>Pseudomonadati</taxon>
        <taxon>Pseudomonadota</taxon>
        <taxon>Gammaproteobacteria</taxon>
        <taxon>Cellvibrionales</taxon>
        <taxon>Halieaceae</taxon>
        <taxon>Parahaliea</taxon>
    </lineage>
</organism>
<dbReference type="SUPFAM" id="SSF55729">
    <property type="entry name" value="Acyl-CoA N-acyltransferases (Nat)"/>
    <property type="match status" value="1"/>
</dbReference>
<dbReference type="Pfam" id="PF00583">
    <property type="entry name" value="Acetyltransf_1"/>
    <property type="match status" value="1"/>
</dbReference>
<dbReference type="RefSeq" id="WP_148069615.1">
    <property type="nucleotide sequence ID" value="NZ_VRZA01000006.1"/>
</dbReference>
<protein>
    <submittedName>
        <fullName evidence="2">GNAT family N-acetyltransferase</fullName>
    </submittedName>
</protein>
<gene>
    <name evidence="2" type="ORF">FV139_16800</name>
</gene>
<dbReference type="Gene3D" id="3.40.630.30">
    <property type="match status" value="1"/>
</dbReference>
<sequence>MTEQDPNEVSEQGATIWYLEMRESDWLQPKPAPEGLAVIEAEVPEYRFNRYLYQLVGEPWQWTDKLALSDDAWRTHVESENLRTWVAYHRGSIAGYYELQRQDEDQVELLYFGLAPKFIGFGYGGYLLTHAIRSAWSWGRVRRVWVHTCSDDHEGALNNYKARGFRLYLTEQESGPGTIPG</sequence>
<evidence type="ECO:0000313" key="3">
    <source>
        <dbReference type="Proteomes" id="UP000321039"/>
    </source>
</evidence>
<comment type="caution">
    <text evidence="2">The sequence shown here is derived from an EMBL/GenBank/DDBJ whole genome shotgun (WGS) entry which is preliminary data.</text>
</comment>
<proteinExistence type="predicted"/>
<dbReference type="Proteomes" id="UP000321039">
    <property type="component" value="Unassembled WGS sequence"/>
</dbReference>
<dbReference type="PROSITE" id="PS51186">
    <property type="entry name" value="GNAT"/>
    <property type="match status" value="1"/>
</dbReference>
<keyword evidence="3" id="KW-1185">Reference proteome</keyword>
<evidence type="ECO:0000313" key="2">
    <source>
        <dbReference type="EMBL" id="TXS91381.1"/>
    </source>
</evidence>
<feature type="domain" description="N-acetyltransferase" evidence="1">
    <location>
        <begin position="38"/>
        <end position="181"/>
    </location>
</feature>
<accession>A0A5C8ZVT4</accession>
<dbReference type="InterPro" id="IPR000182">
    <property type="entry name" value="GNAT_dom"/>
</dbReference>
<name>A0A5C8ZVT4_9GAMM</name>
<evidence type="ECO:0000259" key="1">
    <source>
        <dbReference type="PROSITE" id="PS51186"/>
    </source>
</evidence>
<reference evidence="2 3" key="1">
    <citation type="submission" date="2019-08" db="EMBL/GenBank/DDBJ databases">
        <title>Parahaliea maris sp. nov., isolated from the surface seawater.</title>
        <authorList>
            <person name="Liu Y."/>
        </authorList>
    </citation>
    <scope>NUCLEOTIDE SEQUENCE [LARGE SCALE GENOMIC DNA]</scope>
    <source>
        <strain evidence="2 3">HSLHS9</strain>
    </source>
</reference>
<dbReference type="EMBL" id="VRZA01000006">
    <property type="protein sequence ID" value="TXS91381.1"/>
    <property type="molecule type" value="Genomic_DNA"/>
</dbReference>
<dbReference type="InterPro" id="IPR016181">
    <property type="entry name" value="Acyl_CoA_acyltransferase"/>
</dbReference>
<dbReference type="CDD" id="cd04301">
    <property type="entry name" value="NAT_SF"/>
    <property type="match status" value="1"/>
</dbReference>
<keyword evidence="2" id="KW-0808">Transferase</keyword>
<dbReference type="GO" id="GO:0016747">
    <property type="term" value="F:acyltransferase activity, transferring groups other than amino-acyl groups"/>
    <property type="evidence" value="ECO:0007669"/>
    <property type="project" value="InterPro"/>
</dbReference>
<dbReference type="AlphaFoldDB" id="A0A5C8ZVT4"/>